<evidence type="ECO:0000256" key="6">
    <source>
        <dbReference type="ARBA" id="ARBA00022833"/>
    </source>
</evidence>
<evidence type="ECO:0000259" key="9">
    <source>
        <dbReference type="PROSITE" id="PS51352"/>
    </source>
</evidence>
<comment type="caution">
    <text evidence="10">The sequence shown here is derived from an EMBL/GenBank/DDBJ whole genome shotgun (WGS) entry which is preliminary data.</text>
</comment>
<keyword evidence="6" id="KW-0862">Zinc</keyword>
<dbReference type="InterPro" id="IPR013766">
    <property type="entry name" value="Thioredoxin_domain"/>
</dbReference>
<dbReference type="Gene3D" id="3.10.620.30">
    <property type="match status" value="1"/>
</dbReference>
<dbReference type="InterPro" id="IPR002931">
    <property type="entry name" value="Transglutaminase-like"/>
</dbReference>
<proteinExistence type="inferred from homology"/>
<keyword evidence="11" id="KW-1185">Reference proteome</keyword>
<evidence type="ECO:0000313" key="11">
    <source>
        <dbReference type="Proteomes" id="UP001620645"/>
    </source>
</evidence>
<evidence type="ECO:0000256" key="5">
    <source>
        <dbReference type="ARBA" id="ARBA00022723"/>
    </source>
</evidence>
<dbReference type="SUPFAM" id="SSF54001">
    <property type="entry name" value="Cysteine proteinases"/>
    <property type="match status" value="1"/>
</dbReference>
<evidence type="ECO:0000256" key="7">
    <source>
        <dbReference type="ARBA" id="ARBA00032901"/>
    </source>
</evidence>
<name>A0ABD2JIK8_HETSC</name>
<evidence type="ECO:0000256" key="2">
    <source>
        <dbReference type="ARBA" id="ARBA00009390"/>
    </source>
</evidence>
<comment type="catalytic activity">
    <reaction evidence="1">
        <text>Hydrolysis of an N(4)-(acetyl-beta-D-glucosaminyl)asparagine residue in which the glucosamine residue may be further glycosylated, to yield a (substituted) N-acetyl-beta-D-glucosaminylamine and a peptide containing an aspartate residue.</text>
        <dbReference type="EC" id="3.5.1.52"/>
    </reaction>
</comment>
<dbReference type="Proteomes" id="UP001620645">
    <property type="component" value="Unassembled WGS sequence"/>
</dbReference>
<dbReference type="Gene3D" id="2.20.25.10">
    <property type="match status" value="1"/>
</dbReference>
<evidence type="ECO:0000256" key="4">
    <source>
        <dbReference type="ARBA" id="ARBA00018546"/>
    </source>
</evidence>
<keyword evidence="5" id="KW-0479">Metal-binding</keyword>
<dbReference type="EC" id="3.5.1.52" evidence="3"/>
<dbReference type="PANTHER" id="PTHR12143">
    <property type="entry name" value="PEPTIDE N-GLYCANASE PNGASE -RELATED"/>
    <property type="match status" value="1"/>
</dbReference>
<dbReference type="GO" id="GO:0000224">
    <property type="term" value="F:peptide-N4-(N-acetyl-beta-glucosaminyl)asparagine amidase activity"/>
    <property type="evidence" value="ECO:0007669"/>
    <property type="project" value="UniProtKB-EC"/>
</dbReference>
<dbReference type="SMART" id="SM00460">
    <property type="entry name" value="TGc"/>
    <property type="match status" value="1"/>
</dbReference>
<dbReference type="PROSITE" id="PS51352">
    <property type="entry name" value="THIOREDOXIN_2"/>
    <property type="match status" value="1"/>
</dbReference>
<dbReference type="Pfam" id="PF01841">
    <property type="entry name" value="Transglut_core"/>
    <property type="match status" value="1"/>
</dbReference>
<feature type="region of interest" description="Disordered" evidence="8">
    <location>
        <begin position="404"/>
        <end position="429"/>
    </location>
</feature>
<dbReference type="PANTHER" id="PTHR12143:SF19">
    <property type="entry name" value="PEPTIDE-N(4)-(N-ACETYL-BETA-GLUCOSAMINYL)ASPARAGINE AMIDASE"/>
    <property type="match status" value="1"/>
</dbReference>
<reference evidence="10 11" key="1">
    <citation type="submission" date="2024-10" db="EMBL/GenBank/DDBJ databases">
        <authorList>
            <person name="Kim D."/>
        </authorList>
    </citation>
    <scope>NUCLEOTIDE SEQUENCE [LARGE SCALE GENOMIC DNA]</scope>
    <source>
        <strain evidence="10">Taebaek</strain>
    </source>
</reference>
<evidence type="ECO:0000313" key="10">
    <source>
        <dbReference type="EMBL" id="KAL3090367.1"/>
    </source>
</evidence>
<dbReference type="FunFam" id="2.20.25.10:FF:000011">
    <property type="entry name" value="peptide-N(4)-(N-acetyl-beta- glucosaminyl)asparagine amidase"/>
    <property type="match status" value="1"/>
</dbReference>
<dbReference type="InterPro" id="IPR038765">
    <property type="entry name" value="Papain-like_cys_pep_sf"/>
</dbReference>
<gene>
    <name evidence="10" type="ORF">niasHS_006819</name>
</gene>
<evidence type="ECO:0000256" key="8">
    <source>
        <dbReference type="SAM" id="MobiDB-lite"/>
    </source>
</evidence>
<dbReference type="InterPro" id="IPR050883">
    <property type="entry name" value="PNGase"/>
</dbReference>
<dbReference type="SUPFAM" id="SSF52833">
    <property type="entry name" value="Thioredoxin-like"/>
    <property type="match status" value="1"/>
</dbReference>
<dbReference type="GO" id="GO:0046872">
    <property type="term" value="F:metal ion binding"/>
    <property type="evidence" value="ECO:0007669"/>
    <property type="project" value="UniProtKB-KW"/>
</dbReference>
<dbReference type="InterPro" id="IPR036249">
    <property type="entry name" value="Thioredoxin-like_sf"/>
</dbReference>
<feature type="domain" description="Thioredoxin" evidence="9">
    <location>
        <begin position="1"/>
        <end position="110"/>
    </location>
</feature>
<dbReference type="Gene3D" id="3.40.30.10">
    <property type="entry name" value="Glutaredoxin"/>
    <property type="match status" value="1"/>
</dbReference>
<evidence type="ECO:0000256" key="3">
    <source>
        <dbReference type="ARBA" id="ARBA00012158"/>
    </source>
</evidence>
<evidence type="ECO:0000256" key="1">
    <source>
        <dbReference type="ARBA" id="ARBA00001650"/>
    </source>
</evidence>
<feature type="compositionally biased region" description="Basic and acidic residues" evidence="8">
    <location>
        <begin position="416"/>
        <end position="429"/>
    </location>
</feature>
<dbReference type="CDD" id="cd02947">
    <property type="entry name" value="TRX_family"/>
    <property type="match status" value="1"/>
</dbReference>
<organism evidence="10 11">
    <name type="scientific">Heterodera schachtii</name>
    <name type="common">Sugarbeet cyst nematode worm</name>
    <name type="synonym">Tylenchus schachtii</name>
    <dbReference type="NCBI Taxonomy" id="97005"/>
    <lineage>
        <taxon>Eukaryota</taxon>
        <taxon>Metazoa</taxon>
        <taxon>Ecdysozoa</taxon>
        <taxon>Nematoda</taxon>
        <taxon>Chromadorea</taxon>
        <taxon>Rhabditida</taxon>
        <taxon>Tylenchina</taxon>
        <taxon>Tylenchomorpha</taxon>
        <taxon>Tylenchoidea</taxon>
        <taxon>Heteroderidae</taxon>
        <taxon>Heteroderinae</taxon>
        <taxon>Heterodera</taxon>
    </lineage>
</organism>
<accession>A0ABD2JIK8</accession>
<protein>
    <recommendedName>
        <fullName evidence="4">Peptide-N(4)-(N-acetyl-beta-glucosaminyl)asparagine amidase</fullName>
        <ecNumber evidence="3">3.5.1.52</ecNumber>
    </recommendedName>
    <alternativeName>
        <fullName evidence="7">Peptide:N-glycanase</fullName>
    </alternativeName>
</protein>
<sequence length="429" mass="49056">MVVQQINDDDAFQHAISSNANSRLLLVCDFFANWCGPCRAIAPLFDSLSIRYAEKAVFLKIDVDRCRGSCQQYSVRAMPTFVILLNGQEMGRVQGADPAGLEHLIASLANSPDIGKGSTTKKTLEAHVANSEERRWLERLVSQSQRMSIYEDEVSQTLALSLIPAEELREKATTNGEVNQYDLAKGLLGWFHGFFSWVNHPKCEKCGVEGKPEGGGIPSEEERRNGADRVELFRCDKCNDQIRFPRYNDPLKLLETRKGRCGEYANCFTLCCRSMGFQTRWISDNLDHVWVEVYSDQLQRWLHCDPCENVIDTPLMYDKGWGKKHAYVFAFAIDHVQDVTWRYHFDHRAVMKRRTSVREPVLRNFLNKLNARLARQLTNDRTAGLKKQMAFELVEFLTAHPQLRDGSEAQNQGRRSGAEAWRKARGESK</sequence>
<dbReference type="EMBL" id="JBICCN010000143">
    <property type="protein sequence ID" value="KAL3090367.1"/>
    <property type="molecule type" value="Genomic_DNA"/>
</dbReference>
<dbReference type="AlphaFoldDB" id="A0ABD2JIK8"/>
<dbReference type="Pfam" id="PF00085">
    <property type="entry name" value="Thioredoxin"/>
    <property type="match status" value="1"/>
</dbReference>
<comment type="similarity">
    <text evidence="2">Belongs to the transglutaminase-like superfamily. PNGase family.</text>
</comment>